<evidence type="ECO:0000313" key="8">
    <source>
        <dbReference type="WBParaSite" id="Pan_g12135.t1"/>
    </source>
</evidence>
<dbReference type="InterPro" id="IPR013861">
    <property type="entry name" value="TMEM115/Pdh1/Rbl19"/>
</dbReference>
<dbReference type="AlphaFoldDB" id="A0A7E4URX8"/>
<dbReference type="SMART" id="SM01160">
    <property type="entry name" value="DUF1751"/>
    <property type="match status" value="1"/>
</dbReference>
<reference evidence="7" key="1">
    <citation type="journal article" date="2013" name="Genetics">
        <title>The draft genome and transcriptome of Panagrellus redivivus are shaped by the harsh demands of a free-living lifestyle.</title>
        <authorList>
            <person name="Srinivasan J."/>
            <person name="Dillman A.R."/>
            <person name="Macchietto M.G."/>
            <person name="Heikkinen L."/>
            <person name="Lakso M."/>
            <person name="Fracchia K.M."/>
            <person name="Antoshechkin I."/>
            <person name="Mortazavi A."/>
            <person name="Wong G."/>
            <person name="Sternberg P.W."/>
        </authorList>
    </citation>
    <scope>NUCLEOTIDE SEQUENCE [LARGE SCALE GENOMIC DNA]</scope>
    <source>
        <strain evidence="7">MT8872</strain>
    </source>
</reference>
<sequence>MDVNLLKLKLLSAVDKLKHCQPSFQYAVAAIVAGFLLTFISPLYDFFSLNPYHVFNFNLWKLITCSFFEPNLLVLIFEIVVAYQFYHLIEPVWGYAEAFKYAAIVQLITPICIAILGFLSYAAFWYIGLYYDGNLNGLASLAGAVLVAIKQFLPDTVLIPTPMGRIKNNNLPGIAASGAFILWIFGLVRGVVTLQILFGVQIGWTYLRFFQAQHDTNELGDFSEHFAWATLWPRRAQPFAVVFGKVIYRTLTRAGICKRKEYTGFESFVPVDVVFPSTENRDAERRRQKALRDLNERLGGRIKSSPSIQQPATSDVLAPPEVVVVPNQSDSKSDVTLWTATSDETPESSYIENSHD</sequence>
<dbReference type="SUPFAM" id="SSF144091">
    <property type="entry name" value="Rhomboid-like"/>
    <property type="match status" value="1"/>
</dbReference>
<protein>
    <submittedName>
        <fullName evidence="8">DUF1751 domain-containing protein</fullName>
    </submittedName>
</protein>
<feature type="compositionally biased region" description="Polar residues" evidence="5">
    <location>
        <begin position="326"/>
        <end position="356"/>
    </location>
</feature>
<feature type="region of interest" description="Disordered" evidence="5">
    <location>
        <begin position="325"/>
        <end position="356"/>
    </location>
</feature>
<feature type="compositionally biased region" description="Polar residues" evidence="5">
    <location>
        <begin position="304"/>
        <end position="313"/>
    </location>
</feature>
<dbReference type="GO" id="GO:0016020">
    <property type="term" value="C:membrane"/>
    <property type="evidence" value="ECO:0007669"/>
    <property type="project" value="UniProtKB-SubCell"/>
</dbReference>
<evidence type="ECO:0000256" key="2">
    <source>
        <dbReference type="ARBA" id="ARBA00022692"/>
    </source>
</evidence>
<accession>A0A7E4URX8</accession>
<dbReference type="PANTHER" id="PTHR13377:SF3">
    <property type="entry name" value="TRANSMEMBRANE PROTEIN 115"/>
    <property type="match status" value="1"/>
</dbReference>
<evidence type="ECO:0000256" key="6">
    <source>
        <dbReference type="SAM" id="Phobius"/>
    </source>
</evidence>
<feature type="transmembrane region" description="Helical" evidence="6">
    <location>
        <begin position="59"/>
        <end position="83"/>
    </location>
</feature>
<dbReference type="Pfam" id="PF08551">
    <property type="entry name" value="DUF1751"/>
    <property type="match status" value="1"/>
</dbReference>
<evidence type="ECO:0000256" key="3">
    <source>
        <dbReference type="ARBA" id="ARBA00022989"/>
    </source>
</evidence>
<comment type="subcellular location">
    <subcellularLocation>
        <location evidence="1">Membrane</location>
        <topology evidence="1">Multi-pass membrane protein</topology>
    </subcellularLocation>
</comment>
<feature type="transmembrane region" description="Helical" evidence="6">
    <location>
        <begin position="24"/>
        <end position="47"/>
    </location>
</feature>
<dbReference type="Proteomes" id="UP000492821">
    <property type="component" value="Unassembled WGS sequence"/>
</dbReference>
<proteinExistence type="predicted"/>
<dbReference type="PANTHER" id="PTHR13377">
    <property type="entry name" value="PLACENTAL PROTEIN 6"/>
    <property type="match status" value="1"/>
</dbReference>
<evidence type="ECO:0000256" key="5">
    <source>
        <dbReference type="SAM" id="MobiDB-lite"/>
    </source>
</evidence>
<evidence type="ECO:0000256" key="1">
    <source>
        <dbReference type="ARBA" id="ARBA00004141"/>
    </source>
</evidence>
<dbReference type="GO" id="GO:0005794">
    <property type="term" value="C:Golgi apparatus"/>
    <property type="evidence" value="ECO:0007669"/>
    <property type="project" value="TreeGrafter"/>
</dbReference>
<name>A0A7E4URX8_PANRE</name>
<keyword evidence="3 6" id="KW-1133">Transmembrane helix</keyword>
<reference evidence="8" key="2">
    <citation type="submission" date="2020-10" db="UniProtKB">
        <authorList>
            <consortium name="WormBaseParasite"/>
        </authorList>
    </citation>
    <scope>IDENTIFICATION</scope>
</reference>
<evidence type="ECO:0000313" key="7">
    <source>
        <dbReference type="Proteomes" id="UP000492821"/>
    </source>
</evidence>
<feature type="transmembrane region" description="Helical" evidence="6">
    <location>
        <begin position="103"/>
        <end position="128"/>
    </location>
</feature>
<organism evidence="7 8">
    <name type="scientific">Panagrellus redivivus</name>
    <name type="common">Microworm</name>
    <dbReference type="NCBI Taxonomy" id="6233"/>
    <lineage>
        <taxon>Eukaryota</taxon>
        <taxon>Metazoa</taxon>
        <taxon>Ecdysozoa</taxon>
        <taxon>Nematoda</taxon>
        <taxon>Chromadorea</taxon>
        <taxon>Rhabditida</taxon>
        <taxon>Tylenchina</taxon>
        <taxon>Panagrolaimomorpha</taxon>
        <taxon>Panagrolaimoidea</taxon>
        <taxon>Panagrolaimidae</taxon>
        <taxon>Panagrellus</taxon>
    </lineage>
</organism>
<dbReference type="InterPro" id="IPR035952">
    <property type="entry name" value="Rhomboid-like_sf"/>
</dbReference>
<keyword evidence="2 6" id="KW-0812">Transmembrane</keyword>
<keyword evidence="7" id="KW-1185">Reference proteome</keyword>
<feature type="region of interest" description="Disordered" evidence="5">
    <location>
        <begin position="301"/>
        <end position="320"/>
    </location>
</feature>
<evidence type="ECO:0000256" key="4">
    <source>
        <dbReference type="ARBA" id="ARBA00023136"/>
    </source>
</evidence>
<keyword evidence="4 6" id="KW-0472">Membrane</keyword>
<feature type="transmembrane region" description="Helical" evidence="6">
    <location>
        <begin position="173"/>
        <end position="198"/>
    </location>
</feature>
<dbReference type="WBParaSite" id="Pan_g12135.t1">
    <property type="protein sequence ID" value="Pan_g12135.t1"/>
    <property type="gene ID" value="Pan_g12135"/>
</dbReference>
<dbReference type="GO" id="GO:0006890">
    <property type="term" value="P:retrograde vesicle-mediated transport, Golgi to endoplasmic reticulum"/>
    <property type="evidence" value="ECO:0007669"/>
    <property type="project" value="InterPro"/>
</dbReference>